<comment type="subcellular location">
    <subcellularLocation>
        <location evidence="1">Membrane</location>
        <topology evidence="1">Multi-pass membrane protein</topology>
    </subcellularLocation>
</comment>
<dbReference type="InterPro" id="IPR038377">
    <property type="entry name" value="Na/Glc_symporter_sf"/>
</dbReference>
<comment type="similarity">
    <text evidence="2 6">Belongs to the sodium:solute symporter (SSF) (TC 2.A.21) family.</text>
</comment>
<proteinExistence type="inferred from homology"/>
<dbReference type="GO" id="GO:0005412">
    <property type="term" value="F:D-glucose:sodium symporter activity"/>
    <property type="evidence" value="ECO:0007669"/>
    <property type="project" value="TreeGrafter"/>
</dbReference>
<organism evidence="8 9">
    <name type="scientific">Ilyomonas limi</name>
    <dbReference type="NCBI Taxonomy" id="2575867"/>
    <lineage>
        <taxon>Bacteria</taxon>
        <taxon>Pseudomonadati</taxon>
        <taxon>Bacteroidota</taxon>
        <taxon>Chitinophagia</taxon>
        <taxon>Chitinophagales</taxon>
        <taxon>Chitinophagaceae</taxon>
        <taxon>Ilyomonas</taxon>
    </lineage>
</organism>
<comment type="caution">
    <text evidence="8">The sequence shown here is derived from an EMBL/GenBank/DDBJ whole genome shotgun (WGS) entry which is preliminary data.</text>
</comment>
<protein>
    <submittedName>
        <fullName evidence="8">Solute:sodium symporter family transporter</fullName>
    </submittedName>
</protein>
<dbReference type="NCBIfam" id="TIGR00813">
    <property type="entry name" value="sss"/>
    <property type="match status" value="1"/>
</dbReference>
<dbReference type="InterPro" id="IPR001734">
    <property type="entry name" value="Na/solute_symporter"/>
</dbReference>
<feature type="transmembrane region" description="Helical" evidence="7">
    <location>
        <begin position="465"/>
        <end position="487"/>
    </location>
</feature>
<evidence type="ECO:0000256" key="3">
    <source>
        <dbReference type="ARBA" id="ARBA00022692"/>
    </source>
</evidence>
<evidence type="ECO:0000313" key="8">
    <source>
        <dbReference type="EMBL" id="TKK70358.1"/>
    </source>
</evidence>
<dbReference type="NCBIfam" id="NF007790">
    <property type="entry name" value="PRK10484.1"/>
    <property type="match status" value="1"/>
</dbReference>
<evidence type="ECO:0000256" key="5">
    <source>
        <dbReference type="ARBA" id="ARBA00023136"/>
    </source>
</evidence>
<feature type="transmembrane region" description="Helical" evidence="7">
    <location>
        <begin position="191"/>
        <end position="209"/>
    </location>
</feature>
<feature type="transmembrane region" description="Helical" evidence="7">
    <location>
        <begin position="511"/>
        <end position="532"/>
    </location>
</feature>
<feature type="transmembrane region" description="Helical" evidence="7">
    <location>
        <begin position="388"/>
        <end position="409"/>
    </location>
</feature>
<dbReference type="EMBL" id="SZQL01000003">
    <property type="protein sequence ID" value="TKK70358.1"/>
    <property type="molecule type" value="Genomic_DNA"/>
</dbReference>
<feature type="transmembrane region" description="Helical" evidence="7">
    <location>
        <begin position="415"/>
        <end position="432"/>
    </location>
</feature>
<keyword evidence="9" id="KW-1185">Reference proteome</keyword>
<evidence type="ECO:0000256" key="2">
    <source>
        <dbReference type="ARBA" id="ARBA00006434"/>
    </source>
</evidence>
<dbReference type="Gene3D" id="1.20.1730.10">
    <property type="entry name" value="Sodium/glucose cotransporter"/>
    <property type="match status" value="1"/>
</dbReference>
<name>A0A4U3L5B8_9BACT</name>
<evidence type="ECO:0000256" key="4">
    <source>
        <dbReference type="ARBA" id="ARBA00022989"/>
    </source>
</evidence>
<feature type="transmembrane region" description="Helical" evidence="7">
    <location>
        <begin position="439"/>
        <end position="459"/>
    </location>
</feature>
<feature type="transmembrane region" description="Helical" evidence="7">
    <location>
        <begin position="282"/>
        <end position="307"/>
    </location>
</feature>
<feature type="transmembrane region" description="Helical" evidence="7">
    <location>
        <begin position="119"/>
        <end position="145"/>
    </location>
</feature>
<accession>A0A4U3L5B8</accession>
<feature type="transmembrane region" description="Helical" evidence="7">
    <location>
        <begin position="6"/>
        <end position="24"/>
    </location>
</feature>
<gene>
    <name evidence="8" type="ORF">FC093_06320</name>
</gene>
<dbReference type="CDD" id="cd10328">
    <property type="entry name" value="SLC5sbd_YidK"/>
    <property type="match status" value="1"/>
</dbReference>
<dbReference type="PROSITE" id="PS50283">
    <property type="entry name" value="NA_SOLUT_SYMP_3"/>
    <property type="match status" value="1"/>
</dbReference>
<evidence type="ECO:0000256" key="6">
    <source>
        <dbReference type="RuleBase" id="RU362091"/>
    </source>
</evidence>
<dbReference type="Proteomes" id="UP000305848">
    <property type="component" value="Unassembled WGS sequence"/>
</dbReference>
<dbReference type="AlphaFoldDB" id="A0A4U3L5B8"/>
<reference evidence="8 9" key="1">
    <citation type="submission" date="2019-05" db="EMBL/GenBank/DDBJ databases">
        <title>Panacibacter sp. strain 17mud1-8 Genome sequencing and assembly.</title>
        <authorList>
            <person name="Chhetri G."/>
        </authorList>
    </citation>
    <scope>NUCLEOTIDE SEQUENCE [LARGE SCALE GENOMIC DNA]</scope>
    <source>
        <strain evidence="8 9">17mud1-8</strain>
    </source>
</reference>
<evidence type="ECO:0000256" key="7">
    <source>
        <dbReference type="SAM" id="Phobius"/>
    </source>
</evidence>
<dbReference type="PANTHER" id="PTHR11819:SF195">
    <property type="entry name" value="SODIUM_GLUCOSE COTRANSPORTER 4"/>
    <property type="match status" value="1"/>
</dbReference>
<feature type="transmembrane region" description="Helical" evidence="7">
    <location>
        <begin position="157"/>
        <end position="179"/>
    </location>
</feature>
<sequence>MNAVAFISFLVVITIVAATSWLKVRKRKIVSTGDLLFAGKSLNYTAVGTALFFTNISAAEFIGGSEAVYLNNMTVMAWGVSSVFAMLLVAEFIIPVYLRGAISTTPDFLESRYDKQTKTWVSCIFLISYLLNLLPIILYSGAIAINGLFHLSDILNVGYTGTIWLLVWCIGLAGSLYAVLGGLKAIVISDMMLGICLLTSAFLLAYFGLQHIGNGDWKNGVNTILSSKTAHLNAIGNATDTVPFSTIFTGMLLINLFYWGTEQVIVQQALAARNLQASQKGMVLACVGKLLGPFIFLLPGIIAVHLYKTVHIQNTTEVFPRLISDVSPPVISGFIAAVVFGAAITAFSQALNSSTTLFILNFYKPYKQRKNQSFTDASLLKATKRFEVFASLLAMFVAPLIIFSSGGFYTYMQKANAVFSIPIFTIMFIGFVSRKIPPIAAKVGLIFCVCGYLLSQIVFDTGIHFLHVLAMLFLLTVILMMVIGKLYPNKAIYAPSQRNTDNLKPWKNRHVFYVFLLSAMILLFILFSKAGIAG</sequence>
<dbReference type="Pfam" id="PF00474">
    <property type="entry name" value="SSF"/>
    <property type="match status" value="1"/>
</dbReference>
<dbReference type="RefSeq" id="WP_137260903.1">
    <property type="nucleotide sequence ID" value="NZ_SZQL01000003.1"/>
</dbReference>
<dbReference type="GO" id="GO:0005886">
    <property type="term" value="C:plasma membrane"/>
    <property type="evidence" value="ECO:0007669"/>
    <property type="project" value="TreeGrafter"/>
</dbReference>
<keyword evidence="3 7" id="KW-0812">Transmembrane</keyword>
<dbReference type="PANTHER" id="PTHR11819">
    <property type="entry name" value="SOLUTE CARRIER FAMILY 5"/>
    <property type="match status" value="1"/>
</dbReference>
<dbReference type="OrthoDB" id="9814523at2"/>
<keyword evidence="5 7" id="KW-0472">Membrane</keyword>
<keyword evidence="4 7" id="KW-1133">Transmembrane helix</keyword>
<evidence type="ECO:0000256" key="1">
    <source>
        <dbReference type="ARBA" id="ARBA00004141"/>
    </source>
</evidence>
<feature type="transmembrane region" description="Helical" evidence="7">
    <location>
        <begin position="330"/>
        <end position="363"/>
    </location>
</feature>
<feature type="transmembrane region" description="Helical" evidence="7">
    <location>
        <begin position="44"/>
        <end position="63"/>
    </location>
</feature>
<feature type="transmembrane region" description="Helical" evidence="7">
    <location>
        <begin position="75"/>
        <end position="98"/>
    </location>
</feature>
<feature type="transmembrane region" description="Helical" evidence="7">
    <location>
        <begin position="242"/>
        <end position="261"/>
    </location>
</feature>
<evidence type="ECO:0000313" key="9">
    <source>
        <dbReference type="Proteomes" id="UP000305848"/>
    </source>
</evidence>